<dbReference type="EMBL" id="CP003653">
    <property type="protein sequence ID" value="AFZ37037.1"/>
    <property type="molecule type" value="Genomic_DNA"/>
</dbReference>
<evidence type="ECO:0000256" key="1">
    <source>
        <dbReference type="ARBA" id="ARBA00022723"/>
    </source>
</evidence>
<dbReference type="HOGENOM" id="CLU_056929_2_0_3"/>
<dbReference type="AlphaFoldDB" id="K9XZF0"/>
<keyword evidence="2" id="KW-0456">Lyase</keyword>
<dbReference type="GO" id="GO:0046872">
    <property type="term" value="F:metal ion binding"/>
    <property type="evidence" value="ECO:0007669"/>
    <property type="project" value="UniProtKB-KW"/>
</dbReference>
<gene>
    <name evidence="3" type="ordered locus">Sta7437_3539</name>
</gene>
<dbReference type="RefSeq" id="WP_015194699.1">
    <property type="nucleotide sequence ID" value="NC_019748.1"/>
</dbReference>
<keyword evidence="4" id="KW-1185">Reference proteome</keyword>
<evidence type="ECO:0000256" key="2">
    <source>
        <dbReference type="ARBA" id="ARBA00023239"/>
    </source>
</evidence>
<dbReference type="CDD" id="cd03416">
    <property type="entry name" value="CbiX_SirB_N"/>
    <property type="match status" value="1"/>
</dbReference>
<sequence length="278" mass="31240">MNTISWHRSYLLIAHGSRDHRQHLALTKLTDLLRQQLTTNAILDRGKYLGTNSVITRKQKIVILERQKLPLVDYACLEFSPLSLAESIVNFARRSQQLGYRQVMLLPLFLLPGIHVTVDLPTQVNQAQQILNGQISLNLCSYLGSYVKMFELLRHKFDGVDRYKFNSQARDGKILLAHGSRLQKGNQPCQILAERLQATVAYWSSSPNLAESVATLVEQGKQNLVILPYFLFPGKITDAIATQVEQLQQDFPGVNLILDQPLGATVELANLILEGAVQ</sequence>
<dbReference type="InterPro" id="IPR050963">
    <property type="entry name" value="Sirohydro_Cobaltochel/CbiX"/>
</dbReference>
<dbReference type="Proteomes" id="UP000010473">
    <property type="component" value="Chromosome"/>
</dbReference>
<evidence type="ECO:0000313" key="4">
    <source>
        <dbReference type="Proteomes" id="UP000010473"/>
    </source>
</evidence>
<dbReference type="Pfam" id="PF01903">
    <property type="entry name" value="CbiX"/>
    <property type="match status" value="2"/>
</dbReference>
<dbReference type="GO" id="GO:0016829">
    <property type="term" value="F:lyase activity"/>
    <property type="evidence" value="ECO:0007669"/>
    <property type="project" value="UniProtKB-KW"/>
</dbReference>
<protein>
    <submittedName>
        <fullName evidence="3">Cobalamin (Vitamin B12) biosynthesis CbiX protein</fullName>
    </submittedName>
</protein>
<dbReference type="eggNOG" id="COG2138">
    <property type="taxonomic scope" value="Bacteria"/>
</dbReference>
<dbReference type="PANTHER" id="PTHR33542">
    <property type="entry name" value="SIROHYDROCHLORIN FERROCHELATASE, CHLOROPLASTIC"/>
    <property type="match status" value="1"/>
</dbReference>
<dbReference type="KEGG" id="scs:Sta7437_3539"/>
<dbReference type="SUPFAM" id="SSF53800">
    <property type="entry name" value="Chelatase"/>
    <property type="match status" value="2"/>
</dbReference>
<dbReference type="InterPro" id="IPR002762">
    <property type="entry name" value="CbiX-like"/>
</dbReference>
<reference evidence="4" key="1">
    <citation type="journal article" date="2013" name="Proc. Natl. Acad. Sci. U.S.A.">
        <title>Improving the coverage of the cyanobacterial phylum using diversity-driven genome sequencing.</title>
        <authorList>
            <person name="Shih P.M."/>
            <person name="Wu D."/>
            <person name="Latifi A."/>
            <person name="Axen S.D."/>
            <person name="Fewer D.P."/>
            <person name="Talla E."/>
            <person name="Calteau A."/>
            <person name="Cai F."/>
            <person name="Tandeau de Marsac N."/>
            <person name="Rippka R."/>
            <person name="Herdman M."/>
            <person name="Sivonen K."/>
            <person name="Coursin T."/>
            <person name="Laurent T."/>
            <person name="Goodwin L."/>
            <person name="Nolan M."/>
            <person name="Davenport K.W."/>
            <person name="Han C.S."/>
            <person name="Rubin E.M."/>
            <person name="Eisen J.A."/>
            <person name="Woyke T."/>
            <person name="Gugger M."/>
            <person name="Kerfeld C.A."/>
        </authorList>
    </citation>
    <scope>NUCLEOTIDE SEQUENCE [LARGE SCALE GENOMIC DNA]</scope>
    <source>
        <strain evidence="4">ATCC 29371 / PCC 7437</strain>
    </source>
</reference>
<proteinExistence type="predicted"/>
<name>K9XZF0_STAC7</name>
<dbReference type="PANTHER" id="PTHR33542:SF3">
    <property type="entry name" value="SIROHYDROCHLORIN FERROCHELATASE, CHLOROPLASTIC"/>
    <property type="match status" value="1"/>
</dbReference>
<keyword evidence="1" id="KW-0479">Metal-binding</keyword>
<evidence type="ECO:0000313" key="3">
    <source>
        <dbReference type="EMBL" id="AFZ37037.1"/>
    </source>
</evidence>
<organism evidence="3 4">
    <name type="scientific">Stanieria cyanosphaera (strain ATCC 29371 / PCC 7437)</name>
    <dbReference type="NCBI Taxonomy" id="111780"/>
    <lineage>
        <taxon>Bacteria</taxon>
        <taxon>Bacillati</taxon>
        <taxon>Cyanobacteriota</taxon>
        <taxon>Cyanophyceae</taxon>
        <taxon>Pleurocapsales</taxon>
        <taxon>Dermocarpellaceae</taxon>
        <taxon>Stanieria</taxon>
    </lineage>
</organism>
<accession>K9XZF0</accession>
<dbReference type="STRING" id="111780.Sta7437_3539"/>
<dbReference type="OrthoDB" id="482456at2"/>
<dbReference type="Gene3D" id="3.40.50.1400">
    <property type="match status" value="2"/>
</dbReference>